<dbReference type="AlphaFoldDB" id="A0A4Y2AM70"/>
<comment type="caution">
    <text evidence="1">The sequence shown here is derived from an EMBL/GenBank/DDBJ whole genome shotgun (WGS) entry which is preliminary data.</text>
</comment>
<dbReference type="EMBL" id="BGPR01000021">
    <property type="protein sequence ID" value="GBL80315.1"/>
    <property type="molecule type" value="Genomic_DNA"/>
</dbReference>
<dbReference type="Proteomes" id="UP000499080">
    <property type="component" value="Unassembled WGS sequence"/>
</dbReference>
<reference evidence="1 2" key="1">
    <citation type="journal article" date="2019" name="Sci. Rep.">
        <title>Orb-weaving spider Araneus ventricosus genome elucidates the spidroin gene catalogue.</title>
        <authorList>
            <person name="Kono N."/>
            <person name="Nakamura H."/>
            <person name="Ohtoshi R."/>
            <person name="Moran D.A.P."/>
            <person name="Shinohara A."/>
            <person name="Yoshida Y."/>
            <person name="Fujiwara M."/>
            <person name="Mori M."/>
            <person name="Tomita M."/>
            <person name="Arakawa K."/>
        </authorList>
    </citation>
    <scope>NUCLEOTIDE SEQUENCE [LARGE SCALE GENOMIC DNA]</scope>
</reference>
<protein>
    <submittedName>
        <fullName evidence="1">Uncharacterized protein</fullName>
    </submittedName>
</protein>
<accession>A0A4Y2AM70</accession>
<keyword evidence="2" id="KW-1185">Reference proteome</keyword>
<organism evidence="1 2">
    <name type="scientific">Araneus ventricosus</name>
    <name type="common">Orbweaver spider</name>
    <name type="synonym">Epeira ventricosa</name>
    <dbReference type="NCBI Taxonomy" id="182803"/>
    <lineage>
        <taxon>Eukaryota</taxon>
        <taxon>Metazoa</taxon>
        <taxon>Ecdysozoa</taxon>
        <taxon>Arthropoda</taxon>
        <taxon>Chelicerata</taxon>
        <taxon>Arachnida</taxon>
        <taxon>Araneae</taxon>
        <taxon>Araneomorphae</taxon>
        <taxon>Entelegynae</taxon>
        <taxon>Araneoidea</taxon>
        <taxon>Araneidae</taxon>
        <taxon>Araneus</taxon>
    </lineage>
</organism>
<gene>
    <name evidence="1" type="ORF">AVEN_92233_1</name>
</gene>
<evidence type="ECO:0000313" key="2">
    <source>
        <dbReference type="Proteomes" id="UP000499080"/>
    </source>
</evidence>
<name>A0A4Y2AM70_ARAVE</name>
<evidence type="ECO:0000313" key="1">
    <source>
        <dbReference type="EMBL" id="GBL80315.1"/>
    </source>
</evidence>
<proteinExistence type="predicted"/>
<sequence length="107" mass="12224">MAEQHESAEDDYGLYFQTLILTRIFKKTGRPMFSLATNHSRLPSLQLKVSLAFHQEKHKYGPLFLEIPPRKDACPQLFELILTSTSDATLVFRIVLNNSACHTFVSL</sequence>